<dbReference type="SMART" id="SM00448">
    <property type="entry name" value="REC"/>
    <property type="match status" value="1"/>
</dbReference>
<protein>
    <submittedName>
        <fullName evidence="8">Chemotaxis protein CheY</fullName>
    </submittedName>
</protein>
<sequence>MAPQSVLVVDDEPNIVLSLEFLMKEAGFDVRVARDGESALEAVRERPPHVILLDVMLPKRDGYDVCQTIRANPDWKNVRILMLTAKGRQIEQEKGLAMGADDYITKPFSTREVVARVRDYMPDDGA</sequence>
<evidence type="ECO:0000256" key="4">
    <source>
        <dbReference type="ARBA" id="ARBA00023125"/>
    </source>
</evidence>
<evidence type="ECO:0000256" key="6">
    <source>
        <dbReference type="PROSITE-ProRule" id="PRU00169"/>
    </source>
</evidence>
<dbReference type="InterPro" id="IPR011006">
    <property type="entry name" value="CheY-like_superfamily"/>
</dbReference>
<dbReference type="InterPro" id="IPR001789">
    <property type="entry name" value="Sig_transdc_resp-reg_receiver"/>
</dbReference>
<accession>W8KDM6</accession>
<dbReference type="Gene3D" id="3.40.50.2300">
    <property type="match status" value="1"/>
</dbReference>
<dbReference type="GO" id="GO:0000160">
    <property type="term" value="P:phosphorelay signal transduction system"/>
    <property type="evidence" value="ECO:0007669"/>
    <property type="project" value="UniProtKB-KW"/>
</dbReference>
<organism evidence="8 9">
    <name type="scientific">Ectothiorhodospira haloalkaliphila</name>
    <dbReference type="NCBI Taxonomy" id="421628"/>
    <lineage>
        <taxon>Bacteria</taxon>
        <taxon>Pseudomonadati</taxon>
        <taxon>Pseudomonadota</taxon>
        <taxon>Gammaproteobacteria</taxon>
        <taxon>Chromatiales</taxon>
        <taxon>Ectothiorhodospiraceae</taxon>
        <taxon>Ectothiorhodospira</taxon>
    </lineage>
</organism>
<dbReference type="HOGENOM" id="CLU_000445_69_17_6"/>
<dbReference type="PATRIC" id="fig|1354791.3.peg.36"/>
<feature type="modified residue" description="4-aspartylphosphate" evidence="6">
    <location>
        <position position="54"/>
    </location>
</feature>
<dbReference type="Proteomes" id="UP000019442">
    <property type="component" value="Chromosome"/>
</dbReference>
<evidence type="ECO:0000256" key="3">
    <source>
        <dbReference type="ARBA" id="ARBA00023015"/>
    </source>
</evidence>
<keyword evidence="3" id="KW-0805">Transcription regulation</keyword>
<keyword evidence="5" id="KW-0804">Transcription</keyword>
<evidence type="ECO:0000256" key="2">
    <source>
        <dbReference type="ARBA" id="ARBA00023012"/>
    </source>
</evidence>
<evidence type="ECO:0000313" key="8">
    <source>
        <dbReference type="EMBL" id="AHK77884.1"/>
    </source>
</evidence>
<dbReference type="GO" id="GO:0003677">
    <property type="term" value="F:DNA binding"/>
    <property type="evidence" value="ECO:0007669"/>
    <property type="project" value="UniProtKB-KW"/>
</dbReference>
<dbReference type="OrthoDB" id="5700660at2"/>
<reference evidence="8 9" key="1">
    <citation type="journal article" date="2014" name="J Genomics">
        <title>Draft Genome Sequence of the Extremely Halophilic Phototrophic Purple Sulfur Bacterium Halorhodospira halochloris.</title>
        <authorList>
            <person name="Singh K.S."/>
            <person name="Kirksey J."/>
            <person name="Hoff W.D."/>
            <person name="Deole R."/>
        </authorList>
    </citation>
    <scope>NUCLEOTIDE SEQUENCE [LARGE SCALE GENOMIC DNA]</scope>
    <source>
        <strain evidence="8 9">A</strain>
    </source>
</reference>
<dbReference type="FunFam" id="3.40.50.2300:FF:000001">
    <property type="entry name" value="DNA-binding response regulator PhoB"/>
    <property type="match status" value="1"/>
</dbReference>
<keyword evidence="1 6" id="KW-0597">Phosphoprotein</keyword>
<evidence type="ECO:0000259" key="7">
    <source>
        <dbReference type="PROSITE" id="PS50110"/>
    </source>
</evidence>
<proteinExistence type="predicted"/>
<dbReference type="Pfam" id="PF00072">
    <property type="entry name" value="Response_reg"/>
    <property type="match status" value="1"/>
</dbReference>
<reference evidence="9" key="2">
    <citation type="submission" date="2014-02" db="EMBL/GenBank/DDBJ databases">
        <title>Draft Genome Sequence of extremely halophilic bacteria Halorhodospira halochloris.</title>
        <authorList>
            <person name="Singh K.S."/>
        </authorList>
    </citation>
    <scope>NUCLEOTIDE SEQUENCE [LARGE SCALE GENOMIC DNA]</scope>
    <source>
        <strain evidence="9">A</strain>
    </source>
</reference>
<dbReference type="PANTHER" id="PTHR44591">
    <property type="entry name" value="STRESS RESPONSE REGULATOR PROTEIN 1"/>
    <property type="match status" value="1"/>
</dbReference>
<evidence type="ECO:0000256" key="1">
    <source>
        <dbReference type="ARBA" id="ARBA00022553"/>
    </source>
</evidence>
<feature type="domain" description="Response regulatory" evidence="7">
    <location>
        <begin position="5"/>
        <end position="121"/>
    </location>
</feature>
<evidence type="ECO:0000313" key="9">
    <source>
        <dbReference type="Proteomes" id="UP000019442"/>
    </source>
</evidence>
<evidence type="ECO:0000256" key="5">
    <source>
        <dbReference type="ARBA" id="ARBA00023163"/>
    </source>
</evidence>
<dbReference type="PANTHER" id="PTHR44591:SF3">
    <property type="entry name" value="RESPONSE REGULATORY DOMAIN-CONTAINING PROTEIN"/>
    <property type="match status" value="1"/>
</dbReference>
<dbReference type="InterPro" id="IPR050595">
    <property type="entry name" value="Bact_response_regulator"/>
</dbReference>
<keyword evidence="9" id="KW-1185">Reference proteome</keyword>
<dbReference type="KEGG" id="hhc:M911_00185"/>
<dbReference type="SUPFAM" id="SSF52172">
    <property type="entry name" value="CheY-like"/>
    <property type="match status" value="1"/>
</dbReference>
<gene>
    <name evidence="8" type="ORF">M911_00185</name>
</gene>
<keyword evidence="4" id="KW-0238">DNA-binding</keyword>
<keyword evidence="2" id="KW-0902">Two-component regulatory system</keyword>
<dbReference type="RefSeq" id="WP_025280182.1">
    <property type="nucleotide sequence ID" value="NZ_CP007268.1"/>
</dbReference>
<name>W8KDM6_9GAMM</name>
<dbReference type="PROSITE" id="PS50110">
    <property type="entry name" value="RESPONSE_REGULATORY"/>
    <property type="match status" value="1"/>
</dbReference>
<dbReference type="EMBL" id="CP007268">
    <property type="protein sequence ID" value="AHK77884.1"/>
    <property type="molecule type" value="Genomic_DNA"/>
</dbReference>
<dbReference type="AlphaFoldDB" id="W8KDM6"/>